<dbReference type="InParanoid" id="A0A2H3CV05"/>
<sequence>MADQFDHVTLANDVTLANANANANVGSQWNASSQGSLAKFYVPNFYTLLCPYVLLPTKSLQDVSRTREIEEVWASLETTRYGELLLKYLPSNTIYAPQPGPSCSHQHLNPFLISCQTSPGSDKPAYHLQNLATLARATHDLSDPHGTAETELARSPGSGHHASRPGIQFKYVLQELLKLESSPLKILLANQGYIRIRCGRGIQRSSYQEDHCRIAVINFPRWSNATVIGSIVDRTSWVISGSRCLIFTTTVDIRSSGFLRAGFADDVTSTFRDFVFASHFYLRQWDKYEHGGNGELQFTRESRDTARQSVLEGVVEMNLTDGFSRGDRALPS</sequence>
<feature type="region of interest" description="Disordered" evidence="1">
    <location>
        <begin position="143"/>
        <end position="163"/>
    </location>
</feature>
<protein>
    <submittedName>
        <fullName evidence="2">Uncharacterized protein</fullName>
    </submittedName>
</protein>
<dbReference type="AlphaFoldDB" id="A0A2H3CV05"/>
<proteinExistence type="predicted"/>
<dbReference type="EMBL" id="KZ293756">
    <property type="protein sequence ID" value="PBK79943.1"/>
    <property type="molecule type" value="Genomic_DNA"/>
</dbReference>
<keyword evidence="3" id="KW-1185">Reference proteome</keyword>
<feature type="compositionally biased region" description="Basic and acidic residues" evidence="1">
    <location>
        <begin position="143"/>
        <end position="152"/>
    </location>
</feature>
<reference evidence="3" key="1">
    <citation type="journal article" date="2017" name="Nat. Ecol. Evol.">
        <title>Genome expansion and lineage-specific genetic innovations in the forest pathogenic fungi Armillaria.</title>
        <authorList>
            <person name="Sipos G."/>
            <person name="Prasanna A.N."/>
            <person name="Walter M.C."/>
            <person name="O'Connor E."/>
            <person name="Balint B."/>
            <person name="Krizsan K."/>
            <person name="Kiss B."/>
            <person name="Hess J."/>
            <person name="Varga T."/>
            <person name="Slot J."/>
            <person name="Riley R."/>
            <person name="Boka B."/>
            <person name="Rigling D."/>
            <person name="Barry K."/>
            <person name="Lee J."/>
            <person name="Mihaltcheva S."/>
            <person name="LaButti K."/>
            <person name="Lipzen A."/>
            <person name="Waldron R."/>
            <person name="Moloney N.M."/>
            <person name="Sperisen C."/>
            <person name="Kredics L."/>
            <person name="Vagvoelgyi C."/>
            <person name="Patrignani A."/>
            <person name="Fitzpatrick D."/>
            <person name="Nagy I."/>
            <person name="Doyle S."/>
            <person name="Anderson J.B."/>
            <person name="Grigoriev I.V."/>
            <person name="Gueldener U."/>
            <person name="Muensterkoetter M."/>
            <person name="Nagy L.G."/>
        </authorList>
    </citation>
    <scope>NUCLEOTIDE SEQUENCE [LARGE SCALE GENOMIC DNA]</scope>
    <source>
        <strain evidence="3">Ar21-2</strain>
    </source>
</reference>
<evidence type="ECO:0000313" key="2">
    <source>
        <dbReference type="EMBL" id="PBK79943.1"/>
    </source>
</evidence>
<organism evidence="2 3">
    <name type="scientific">Armillaria gallica</name>
    <name type="common">Bulbous honey fungus</name>
    <name type="synonym">Armillaria bulbosa</name>
    <dbReference type="NCBI Taxonomy" id="47427"/>
    <lineage>
        <taxon>Eukaryota</taxon>
        <taxon>Fungi</taxon>
        <taxon>Dikarya</taxon>
        <taxon>Basidiomycota</taxon>
        <taxon>Agaricomycotina</taxon>
        <taxon>Agaricomycetes</taxon>
        <taxon>Agaricomycetidae</taxon>
        <taxon>Agaricales</taxon>
        <taxon>Marasmiineae</taxon>
        <taxon>Physalacriaceae</taxon>
        <taxon>Armillaria</taxon>
    </lineage>
</organism>
<name>A0A2H3CV05_ARMGA</name>
<evidence type="ECO:0000313" key="3">
    <source>
        <dbReference type="Proteomes" id="UP000217790"/>
    </source>
</evidence>
<evidence type="ECO:0000256" key="1">
    <source>
        <dbReference type="SAM" id="MobiDB-lite"/>
    </source>
</evidence>
<dbReference type="Proteomes" id="UP000217790">
    <property type="component" value="Unassembled WGS sequence"/>
</dbReference>
<accession>A0A2H3CV05</accession>
<gene>
    <name evidence="2" type="ORF">ARMGADRAFT_1069221</name>
</gene>